<dbReference type="RefSeq" id="WP_002357078.1">
    <property type="nucleotide sequence ID" value="NZ_AP017623.1"/>
</dbReference>
<organism evidence="15 16">
    <name type="scientific">Enterococcus faecalis</name>
    <name type="common">Streptococcus faecalis</name>
    <dbReference type="NCBI Taxonomy" id="1351"/>
    <lineage>
        <taxon>Bacteria</taxon>
        <taxon>Bacillati</taxon>
        <taxon>Bacillota</taxon>
        <taxon>Bacilli</taxon>
        <taxon>Lactobacillales</taxon>
        <taxon>Enterococcaceae</taxon>
        <taxon>Enterococcus</taxon>
    </lineage>
</organism>
<evidence type="ECO:0000313" key="15">
    <source>
        <dbReference type="EMBL" id="TKK87261.1"/>
    </source>
</evidence>
<dbReference type="NCBIfam" id="TIGR00046">
    <property type="entry name" value="RsmE family RNA methyltransferase"/>
    <property type="match status" value="1"/>
</dbReference>
<evidence type="ECO:0000256" key="5">
    <source>
        <dbReference type="ARBA" id="ARBA00022490"/>
    </source>
</evidence>
<keyword evidence="6 12" id="KW-0698">rRNA processing</keyword>
<accession>A0A1B4XPU7</accession>
<dbReference type="PIRSF" id="PIRSF015601">
    <property type="entry name" value="MTase_slr0722"/>
    <property type="match status" value="1"/>
</dbReference>
<keyword evidence="5 12" id="KW-0963">Cytoplasm</keyword>
<dbReference type="InterPro" id="IPR029026">
    <property type="entry name" value="tRNA_m1G_MTases_N"/>
</dbReference>
<dbReference type="InterPro" id="IPR029028">
    <property type="entry name" value="Alpha/beta_knot_MTases"/>
</dbReference>
<feature type="domain" description="Ribosomal RNA small subunit methyltransferase E PUA-like" evidence="14">
    <location>
        <begin position="20"/>
        <end position="64"/>
    </location>
</feature>
<dbReference type="SMR" id="A0A1B4XPU7"/>
<evidence type="ECO:0000256" key="1">
    <source>
        <dbReference type="ARBA" id="ARBA00004496"/>
    </source>
</evidence>
<evidence type="ECO:0000256" key="2">
    <source>
        <dbReference type="ARBA" id="ARBA00005528"/>
    </source>
</evidence>
<comment type="subcellular location">
    <subcellularLocation>
        <location evidence="1 12">Cytoplasm</location>
    </subcellularLocation>
</comment>
<proteinExistence type="inferred from homology"/>
<name>A0A1B4XPU7_ENTFL</name>
<evidence type="ECO:0000256" key="7">
    <source>
        <dbReference type="ARBA" id="ARBA00022603"/>
    </source>
</evidence>
<dbReference type="InterPro" id="IPR006700">
    <property type="entry name" value="RsmE"/>
</dbReference>
<evidence type="ECO:0000259" key="13">
    <source>
        <dbReference type="Pfam" id="PF04452"/>
    </source>
</evidence>
<comment type="catalytic activity">
    <reaction evidence="11 12">
        <text>uridine(1498) in 16S rRNA + S-adenosyl-L-methionine = N(3)-methyluridine(1498) in 16S rRNA + S-adenosyl-L-homocysteine + H(+)</text>
        <dbReference type="Rhea" id="RHEA:42920"/>
        <dbReference type="Rhea" id="RHEA-COMP:10283"/>
        <dbReference type="Rhea" id="RHEA-COMP:10284"/>
        <dbReference type="ChEBI" id="CHEBI:15378"/>
        <dbReference type="ChEBI" id="CHEBI:57856"/>
        <dbReference type="ChEBI" id="CHEBI:59789"/>
        <dbReference type="ChEBI" id="CHEBI:65315"/>
        <dbReference type="ChEBI" id="CHEBI:74502"/>
        <dbReference type="EC" id="2.1.1.193"/>
    </reaction>
</comment>
<dbReference type="EC" id="2.1.1.193" evidence="3 12"/>
<keyword evidence="7 12" id="KW-0489">Methyltransferase</keyword>
<dbReference type="Pfam" id="PF20260">
    <property type="entry name" value="PUA_4"/>
    <property type="match status" value="1"/>
</dbReference>
<evidence type="ECO:0000256" key="3">
    <source>
        <dbReference type="ARBA" id="ARBA00012328"/>
    </source>
</evidence>
<dbReference type="NCBIfam" id="NF008691">
    <property type="entry name" value="PRK11713.1-4"/>
    <property type="match status" value="1"/>
</dbReference>
<evidence type="ECO:0000256" key="10">
    <source>
        <dbReference type="ARBA" id="ARBA00025699"/>
    </source>
</evidence>
<dbReference type="Pfam" id="PF04452">
    <property type="entry name" value="Methyltrans_RNA"/>
    <property type="match status" value="1"/>
</dbReference>
<dbReference type="GO" id="GO:0070042">
    <property type="term" value="F:rRNA (uridine-N3-)-methyltransferase activity"/>
    <property type="evidence" value="ECO:0007669"/>
    <property type="project" value="TreeGrafter"/>
</dbReference>
<dbReference type="InterPro" id="IPR046887">
    <property type="entry name" value="RsmE_PUA-like"/>
</dbReference>
<comment type="function">
    <text evidence="10 12">Specifically methylates the N3 position of the uracil ring of uridine 1498 (m3U1498) in 16S rRNA. Acts on the fully assembled 30S ribosomal subunit.</text>
</comment>
<dbReference type="SUPFAM" id="SSF88697">
    <property type="entry name" value="PUA domain-like"/>
    <property type="match status" value="1"/>
</dbReference>
<evidence type="ECO:0000256" key="12">
    <source>
        <dbReference type="PIRNR" id="PIRNR015601"/>
    </source>
</evidence>
<dbReference type="OMA" id="RCITQWK"/>
<sequence>MQRYFMKEDYQEKDLYKVADENYHHIVRVMRMTPNDRCYLVFQNKTAILAEIVEIDSTSVYFKEISKEEMDKELPIEVTIACGLPKGDKLEWIVQKGTELGGNQFIGFPAKTSVVKWDHKKRAAKEKRLQKIATEAAEQSHRQQTPSVSLVEKTQEIIAQFDSYDTVLVAYEESAKQGEKSQLAQVLSTCQPGARLCVLFGPEGGFAPQEIEQFLQAGAKLCGLGPRILRAETAPLYLLSAVSYQMELLN</sequence>
<comment type="caution">
    <text evidence="15">The sequence shown here is derived from an EMBL/GenBank/DDBJ whole genome shotgun (WGS) entry which is preliminary data.</text>
</comment>
<dbReference type="KEGG" id="ene:ENT_13150"/>
<dbReference type="Proteomes" id="UP000305511">
    <property type="component" value="Unassembled WGS sequence"/>
</dbReference>
<evidence type="ECO:0000313" key="16">
    <source>
        <dbReference type="Proteomes" id="UP000305511"/>
    </source>
</evidence>
<dbReference type="GO" id="GO:0005737">
    <property type="term" value="C:cytoplasm"/>
    <property type="evidence" value="ECO:0007669"/>
    <property type="project" value="UniProtKB-SubCell"/>
</dbReference>
<dbReference type="CDD" id="cd18084">
    <property type="entry name" value="RsmE-like"/>
    <property type="match status" value="1"/>
</dbReference>
<protein>
    <recommendedName>
        <fullName evidence="4 12">Ribosomal RNA small subunit methyltransferase E</fullName>
        <ecNumber evidence="3 12">2.1.1.193</ecNumber>
    </recommendedName>
</protein>
<dbReference type="PANTHER" id="PTHR30027:SF3">
    <property type="entry name" value="16S RRNA (URACIL(1498)-N(3))-METHYLTRANSFERASE"/>
    <property type="match status" value="1"/>
</dbReference>
<feature type="domain" description="Ribosomal RNA small subunit methyltransferase E methyltransferase" evidence="13">
    <location>
        <begin position="72"/>
        <end position="242"/>
    </location>
</feature>
<dbReference type="Gene3D" id="2.40.240.20">
    <property type="entry name" value="Hypothetical PUA domain-like, domain 1"/>
    <property type="match status" value="1"/>
</dbReference>
<dbReference type="AlphaFoldDB" id="A0A1B4XPU7"/>
<dbReference type="SUPFAM" id="SSF75217">
    <property type="entry name" value="alpha/beta knot"/>
    <property type="match status" value="1"/>
</dbReference>
<keyword evidence="8 12" id="KW-0808">Transferase</keyword>
<dbReference type="InterPro" id="IPR015947">
    <property type="entry name" value="PUA-like_sf"/>
</dbReference>
<dbReference type="EMBL" id="SIYF01000155">
    <property type="protein sequence ID" value="TKK87261.1"/>
    <property type="molecule type" value="Genomic_DNA"/>
</dbReference>
<keyword evidence="9 12" id="KW-0949">S-adenosyl-L-methionine</keyword>
<evidence type="ECO:0000256" key="8">
    <source>
        <dbReference type="ARBA" id="ARBA00022679"/>
    </source>
</evidence>
<dbReference type="PANTHER" id="PTHR30027">
    <property type="entry name" value="RIBOSOMAL RNA SMALL SUBUNIT METHYLTRANSFERASE E"/>
    <property type="match status" value="1"/>
</dbReference>
<comment type="similarity">
    <text evidence="2 12">Belongs to the RNA methyltransferase RsmE family.</text>
</comment>
<dbReference type="Gene3D" id="3.40.1280.10">
    <property type="match status" value="1"/>
</dbReference>
<reference evidence="15 16" key="1">
    <citation type="submission" date="2019-02" db="EMBL/GenBank/DDBJ databases">
        <title>Bacteria dissemination in different level of health care in South Africa: the effectiveness of infections prevention and control.</title>
        <authorList>
            <person name="Shobo C."/>
            <person name="Amoako D.G."/>
            <person name="Allam M."/>
            <person name="Ismail A."/>
            <person name="Bester L.A."/>
            <person name="Essack S.Y."/>
        </authorList>
    </citation>
    <scope>NUCLEOTIDE SEQUENCE [LARGE SCALE GENOMIC DNA]</scope>
    <source>
        <strain evidence="15 16">2SIL2</strain>
    </source>
</reference>
<dbReference type="InterPro" id="IPR046886">
    <property type="entry name" value="RsmE_MTase_dom"/>
</dbReference>
<evidence type="ECO:0000256" key="4">
    <source>
        <dbReference type="ARBA" id="ARBA00013673"/>
    </source>
</evidence>
<dbReference type="GO" id="GO:0070475">
    <property type="term" value="P:rRNA base methylation"/>
    <property type="evidence" value="ECO:0007669"/>
    <property type="project" value="TreeGrafter"/>
</dbReference>
<evidence type="ECO:0000259" key="14">
    <source>
        <dbReference type="Pfam" id="PF20260"/>
    </source>
</evidence>
<dbReference type="eggNOG" id="COG1385">
    <property type="taxonomic scope" value="Bacteria"/>
</dbReference>
<gene>
    <name evidence="15" type="ORF">EY666_06940</name>
</gene>
<evidence type="ECO:0000256" key="9">
    <source>
        <dbReference type="ARBA" id="ARBA00022691"/>
    </source>
</evidence>
<evidence type="ECO:0000256" key="6">
    <source>
        <dbReference type="ARBA" id="ARBA00022552"/>
    </source>
</evidence>
<evidence type="ECO:0000256" key="11">
    <source>
        <dbReference type="ARBA" id="ARBA00047944"/>
    </source>
</evidence>